<proteinExistence type="predicted"/>
<evidence type="ECO:0000256" key="1">
    <source>
        <dbReference type="SAM" id="MobiDB-lite"/>
    </source>
</evidence>
<feature type="compositionally biased region" description="Polar residues" evidence="1">
    <location>
        <begin position="427"/>
        <end position="440"/>
    </location>
</feature>
<evidence type="ECO:0000313" key="4">
    <source>
        <dbReference type="EMBL" id="KAG6427201.1"/>
    </source>
</evidence>
<feature type="domain" description="DUF3741" evidence="3">
    <location>
        <begin position="111"/>
        <end position="136"/>
    </location>
</feature>
<name>A0A8X8YCH3_SALSN</name>
<evidence type="ECO:0000313" key="5">
    <source>
        <dbReference type="Proteomes" id="UP000298416"/>
    </source>
</evidence>
<feature type="compositionally biased region" description="Polar residues" evidence="1">
    <location>
        <begin position="247"/>
        <end position="260"/>
    </location>
</feature>
<feature type="region of interest" description="Disordered" evidence="1">
    <location>
        <begin position="274"/>
        <end position="440"/>
    </location>
</feature>
<sequence length="937" mass="103341">MSFSGSEVSIFFLNLWFACAGGLHFVLGKSLTKMEVEKRGKGGFLQLFDWNGKSRKKLFTTKPDLPESSNNGKDSCHGSVIARRQLMLDKAFQLNATCDNDYPYASLASGDSEQGSKAPGVVARLMGLDSLPTSNVNEPCSNPFPESYSFRDSNYLTAAPAFHGEHDIVIFESVRNKLDGSSRNPLDLRLQNRHIERFQREVLPPKSAKPISFAHNRLLSPIKSPGFIPPKNAAYIIEAASKIMEQSPRSTTKGNFSSLGLPSGPFRVRDLKEKMESAYRSSQSAGASHRGKEENSKNFKKQLNARGKGRLEESYQYQGSEESKRASSQRPKNNEKPVSLAVQAKSNFHKKDGTASSGSKSPGKQKEHNGCVTRDPAHAQKKVEKQSSSRRPSDALRLNNQKQNRASGKDDTNFEPSCSQPKERQESNMSSDNINGRTNRNATKIVVNNVVTSRKTNFVAADPGKEVSSLRAKTASKKRLPMNRNVQPSGGVAQKVMTMKDEKSIKCNVASEGDSKWDVIDKKNSFDVVSFTFTSPIKKSVGSSSSAAILEATSSSSPSYEPCVHGSDLRTSAASSSGFNVIGGDALSVLLEQKLQELTSRVEFSQKDMQGSASLSSNDYGDMGPAVNLVESLPMDNGICKNKLEAQDASDCASADELWLQAEQASKGLRYFEGAGDSNSQRHLYLQGATSLSSQPSLSGASCDSFDVGRSSSIEGPVECSSLDLCEGMNWRSTRKHPHITEIDSEISDTASSLSVGAMSETVSSSLHVVDSKDSSNWELKYIEDILSHTEFLLEEFSLGQAHKIIAPDFFAQLENQTMESYKTMEENVLERRVLFDCVCECLEQRCGRLLAGGCEFWAKQMAVLHRRQWMADDLYREIWRWTNSEELMVDELVDKDMSSKSGKWVDFEVEAFEEGVEIGNRILTCLVDELVDDFFL</sequence>
<dbReference type="Proteomes" id="UP000298416">
    <property type="component" value="Unassembled WGS sequence"/>
</dbReference>
<evidence type="ECO:0000259" key="2">
    <source>
        <dbReference type="Pfam" id="PF14309"/>
    </source>
</evidence>
<dbReference type="PANTHER" id="PTHR21726:SF57">
    <property type="entry name" value="SERINE-RICH ADHESIN FOR PLATELETS-LIKE PROTEIN"/>
    <property type="match status" value="1"/>
</dbReference>
<dbReference type="AlphaFoldDB" id="A0A8X8YCH3"/>
<dbReference type="InterPro" id="IPR025486">
    <property type="entry name" value="DUF4378"/>
</dbReference>
<organism evidence="4">
    <name type="scientific">Salvia splendens</name>
    <name type="common">Scarlet sage</name>
    <dbReference type="NCBI Taxonomy" id="180675"/>
    <lineage>
        <taxon>Eukaryota</taxon>
        <taxon>Viridiplantae</taxon>
        <taxon>Streptophyta</taxon>
        <taxon>Embryophyta</taxon>
        <taxon>Tracheophyta</taxon>
        <taxon>Spermatophyta</taxon>
        <taxon>Magnoliopsida</taxon>
        <taxon>eudicotyledons</taxon>
        <taxon>Gunneridae</taxon>
        <taxon>Pentapetalae</taxon>
        <taxon>asterids</taxon>
        <taxon>lamiids</taxon>
        <taxon>Lamiales</taxon>
        <taxon>Lamiaceae</taxon>
        <taxon>Nepetoideae</taxon>
        <taxon>Mentheae</taxon>
        <taxon>Salviinae</taxon>
        <taxon>Salvia</taxon>
        <taxon>Salvia subgen. Calosphace</taxon>
        <taxon>core Calosphace</taxon>
    </lineage>
</organism>
<reference evidence="4" key="1">
    <citation type="submission" date="2018-01" db="EMBL/GenBank/DDBJ databases">
        <authorList>
            <person name="Mao J.F."/>
        </authorList>
    </citation>
    <scope>NUCLEOTIDE SEQUENCE</scope>
    <source>
        <strain evidence="4">Huo1</strain>
        <tissue evidence="4">Leaf</tissue>
    </source>
</reference>
<protein>
    <recommendedName>
        <fullName evidence="6">DUF4378 domain-containing protein</fullName>
    </recommendedName>
</protein>
<feature type="compositionally biased region" description="Basic and acidic residues" evidence="1">
    <location>
        <begin position="364"/>
        <end position="394"/>
    </location>
</feature>
<comment type="caution">
    <text evidence="4">The sequence shown here is derived from an EMBL/GenBank/DDBJ whole genome shotgun (WGS) entry which is preliminary data.</text>
</comment>
<feature type="domain" description="DUF4378" evidence="2">
    <location>
        <begin position="779"/>
        <end position="930"/>
    </location>
</feature>
<dbReference type="Pfam" id="PF14383">
    <property type="entry name" value="VARLMGL"/>
    <property type="match status" value="1"/>
</dbReference>
<dbReference type="Pfam" id="PF14309">
    <property type="entry name" value="DUF4378"/>
    <property type="match status" value="1"/>
</dbReference>
<dbReference type="EMBL" id="PNBA02000004">
    <property type="protein sequence ID" value="KAG6427201.1"/>
    <property type="molecule type" value="Genomic_DNA"/>
</dbReference>
<gene>
    <name evidence="4" type="ORF">SASPL_111442</name>
</gene>
<reference evidence="4" key="2">
    <citation type="submission" date="2020-08" db="EMBL/GenBank/DDBJ databases">
        <title>Plant Genome Project.</title>
        <authorList>
            <person name="Zhang R.-G."/>
        </authorList>
    </citation>
    <scope>NUCLEOTIDE SEQUENCE</scope>
    <source>
        <strain evidence="4">Huo1</strain>
        <tissue evidence="4">Leaf</tissue>
    </source>
</reference>
<feature type="region of interest" description="Disordered" evidence="1">
    <location>
        <begin position="246"/>
        <end position="265"/>
    </location>
</feature>
<dbReference type="PANTHER" id="PTHR21726">
    <property type="entry name" value="PHOSPHATIDYLINOSITOL N-ACETYLGLUCOSAMINYLTRANSFERASE SUBUNIT P DOWN SYNDROME CRITICAL REGION PROTEIN 5 -RELATED"/>
    <property type="match status" value="1"/>
</dbReference>
<accession>A0A8X8YCH3</accession>
<evidence type="ECO:0000259" key="3">
    <source>
        <dbReference type="Pfam" id="PF14383"/>
    </source>
</evidence>
<keyword evidence="5" id="KW-1185">Reference proteome</keyword>
<evidence type="ECO:0008006" key="6">
    <source>
        <dbReference type="Google" id="ProtNLM"/>
    </source>
</evidence>
<dbReference type="InterPro" id="IPR032795">
    <property type="entry name" value="DUF3741-assoc"/>
</dbReference>